<dbReference type="AlphaFoldDB" id="A0AAV8YRK0"/>
<proteinExistence type="predicted"/>
<accession>A0AAV8YRK0</accession>
<protein>
    <recommendedName>
        <fullName evidence="3">Gag-pol polyprotein</fullName>
    </recommendedName>
</protein>
<dbReference type="Gene3D" id="4.10.60.10">
    <property type="entry name" value="Zinc finger, CCHC-type"/>
    <property type="match status" value="1"/>
</dbReference>
<comment type="caution">
    <text evidence="1">The sequence shown here is derived from an EMBL/GenBank/DDBJ whole genome shotgun (WGS) entry which is preliminary data.</text>
</comment>
<evidence type="ECO:0008006" key="3">
    <source>
        <dbReference type="Google" id="ProtNLM"/>
    </source>
</evidence>
<dbReference type="EMBL" id="JAPWTK010000046">
    <property type="protein sequence ID" value="KAJ8954587.1"/>
    <property type="molecule type" value="Genomic_DNA"/>
</dbReference>
<dbReference type="Proteomes" id="UP001162162">
    <property type="component" value="Unassembled WGS sequence"/>
</dbReference>
<dbReference type="Gene3D" id="2.40.70.10">
    <property type="entry name" value="Acid Proteases"/>
    <property type="match status" value="1"/>
</dbReference>
<evidence type="ECO:0000313" key="2">
    <source>
        <dbReference type="Proteomes" id="UP001162162"/>
    </source>
</evidence>
<sequence length="389" mass="43091">MQDSSRNDSPASTTSYALTDEQLNSLLTRVQQNQLQLINEFIRSNGSSQTRNGNFVDCTARFNGEKGSDVETFIDAICIYKDCTQVSDENAIHGLPMSKIICTNLGRCAKDTLSAYSVKLAPYRVYRELFSREQTDDESTELFVCKARSLLAQLPDTDALSEKIKLDMIYGLLNIRIRKRLIRDSVQTFDELSKSARSIEQSLAESKIKSCDKSEEIDKRKVKRPKWVYCKSFGHEVSDCLAVKRKNEKSTQSTIANTEKTETTAAVRSTISCYGCGASGVIRSRCTKCNPPSSSKSETPTQESARSATISQFYAADVTESKCKRPILPISICGLNGTAFADTGASCSIMGSNLYHKIKRPIKQKVNVIMADGMEVSKEILSTTLDVTI</sequence>
<name>A0AAV8YRK0_9CUCU</name>
<keyword evidence="2" id="KW-1185">Reference proteome</keyword>
<evidence type="ECO:0000313" key="1">
    <source>
        <dbReference type="EMBL" id="KAJ8954587.1"/>
    </source>
</evidence>
<organism evidence="1 2">
    <name type="scientific">Aromia moschata</name>
    <dbReference type="NCBI Taxonomy" id="1265417"/>
    <lineage>
        <taxon>Eukaryota</taxon>
        <taxon>Metazoa</taxon>
        <taxon>Ecdysozoa</taxon>
        <taxon>Arthropoda</taxon>
        <taxon>Hexapoda</taxon>
        <taxon>Insecta</taxon>
        <taxon>Pterygota</taxon>
        <taxon>Neoptera</taxon>
        <taxon>Endopterygota</taxon>
        <taxon>Coleoptera</taxon>
        <taxon>Polyphaga</taxon>
        <taxon>Cucujiformia</taxon>
        <taxon>Chrysomeloidea</taxon>
        <taxon>Cerambycidae</taxon>
        <taxon>Cerambycinae</taxon>
        <taxon>Callichromatini</taxon>
        <taxon>Aromia</taxon>
    </lineage>
</organism>
<gene>
    <name evidence="1" type="ORF">NQ318_003118</name>
</gene>
<reference evidence="1" key="1">
    <citation type="journal article" date="2023" name="Insect Mol. Biol.">
        <title>Genome sequencing provides insights into the evolution of gene families encoding plant cell wall-degrading enzymes in longhorned beetles.</title>
        <authorList>
            <person name="Shin N.R."/>
            <person name="Okamura Y."/>
            <person name="Kirsch R."/>
            <person name="Pauchet Y."/>
        </authorList>
    </citation>
    <scope>NUCLEOTIDE SEQUENCE</scope>
    <source>
        <strain evidence="1">AMC_N1</strain>
    </source>
</reference>
<dbReference type="InterPro" id="IPR021109">
    <property type="entry name" value="Peptidase_aspartic_dom_sf"/>
</dbReference>